<feature type="domain" description="Ketoreductase" evidence="4">
    <location>
        <begin position="3"/>
        <end position="182"/>
    </location>
</feature>
<dbReference type="RefSeq" id="WP_179267153.1">
    <property type="nucleotide sequence ID" value="NZ_CP058579.1"/>
</dbReference>
<dbReference type="Gene3D" id="3.40.50.720">
    <property type="entry name" value="NAD(P)-binding Rossmann-like Domain"/>
    <property type="match status" value="1"/>
</dbReference>
<proteinExistence type="inferred from homology"/>
<dbReference type="PROSITE" id="PS00061">
    <property type="entry name" value="ADH_SHORT"/>
    <property type="match status" value="1"/>
</dbReference>
<sequence length="274" mass="29295">MERTVLITGCSSGIGRATAEAFLDEEWTVYATARNPADVQTLGEREGCRIASIDVTDPDDVERVVDEMLDETGRIDCLVNNAGYGQIGPVEDVSTDAVEAQFDVNVFGPHRLVRAVLPAMRRREDGTIVNVSSVLGRTVVPGTGVYAASKHALEAMSDALRSEVREFGVDVALVEPGPVDSMFEDRARAELEGLDRSGAYESFYGLYEDYDAVGGGGVGSIPPERVAEEIVNAASATKPAARYPVGPLAKAGEVGRYVPTWLADGVWSLVRKLG</sequence>
<dbReference type="InterPro" id="IPR057326">
    <property type="entry name" value="KR_dom"/>
</dbReference>
<dbReference type="PRINTS" id="PR00081">
    <property type="entry name" value="GDHRDH"/>
</dbReference>
<dbReference type="Pfam" id="PF00106">
    <property type="entry name" value="adh_short"/>
    <property type="match status" value="1"/>
</dbReference>
<dbReference type="GeneID" id="56036178"/>
<gene>
    <name evidence="5" type="ORF">HUG12_01925</name>
</gene>
<accession>A0A7D5L8S8</accession>
<protein>
    <submittedName>
        <fullName evidence="5">SDR family oxidoreductase</fullName>
    </submittedName>
</protein>
<keyword evidence="6" id="KW-1185">Reference proteome</keyword>
<name>A0A7D5L8S8_9EURY</name>
<comment type="similarity">
    <text evidence="1 3">Belongs to the short-chain dehydrogenases/reductases (SDR) family.</text>
</comment>
<dbReference type="PRINTS" id="PR00080">
    <property type="entry name" value="SDRFAMILY"/>
</dbReference>
<dbReference type="InterPro" id="IPR002347">
    <property type="entry name" value="SDR_fam"/>
</dbReference>
<reference evidence="5 6" key="1">
    <citation type="submission" date="2020-06" db="EMBL/GenBank/DDBJ databases">
        <title>NJ-3-1, isolated from saline soil.</title>
        <authorList>
            <person name="Cui H.L."/>
            <person name="Shi X."/>
        </authorList>
    </citation>
    <scope>NUCLEOTIDE SEQUENCE [LARGE SCALE GENOMIC DNA]</scope>
    <source>
        <strain evidence="5 6">NJ-3-1</strain>
    </source>
</reference>
<dbReference type="PANTHER" id="PTHR44169">
    <property type="entry name" value="NADPH-DEPENDENT 1-ACYLDIHYDROXYACETONE PHOSPHATE REDUCTASE"/>
    <property type="match status" value="1"/>
</dbReference>
<dbReference type="Proteomes" id="UP000509626">
    <property type="component" value="Chromosome"/>
</dbReference>
<evidence type="ECO:0000313" key="6">
    <source>
        <dbReference type="Proteomes" id="UP000509626"/>
    </source>
</evidence>
<dbReference type="GO" id="GO:0016491">
    <property type="term" value="F:oxidoreductase activity"/>
    <property type="evidence" value="ECO:0007669"/>
    <property type="project" value="UniProtKB-KW"/>
</dbReference>
<dbReference type="InterPro" id="IPR036291">
    <property type="entry name" value="NAD(P)-bd_dom_sf"/>
</dbReference>
<organism evidence="5 6">
    <name type="scientific">Halorarum salinum</name>
    <dbReference type="NCBI Taxonomy" id="2743089"/>
    <lineage>
        <taxon>Archaea</taxon>
        <taxon>Methanobacteriati</taxon>
        <taxon>Methanobacteriota</taxon>
        <taxon>Stenosarchaea group</taxon>
        <taxon>Halobacteria</taxon>
        <taxon>Halobacteriales</taxon>
        <taxon>Haloferacaceae</taxon>
        <taxon>Halorarum</taxon>
    </lineage>
</organism>
<keyword evidence="2" id="KW-0560">Oxidoreductase</keyword>
<evidence type="ECO:0000313" key="5">
    <source>
        <dbReference type="EMBL" id="QLG60567.1"/>
    </source>
</evidence>
<evidence type="ECO:0000259" key="4">
    <source>
        <dbReference type="SMART" id="SM00822"/>
    </source>
</evidence>
<dbReference type="AlphaFoldDB" id="A0A7D5L8S8"/>
<dbReference type="PANTHER" id="PTHR44169:SF6">
    <property type="entry name" value="NADPH-DEPENDENT 1-ACYLDIHYDROXYACETONE PHOSPHATE REDUCTASE"/>
    <property type="match status" value="1"/>
</dbReference>
<dbReference type="InterPro" id="IPR020904">
    <property type="entry name" value="Sc_DH/Rdtase_CS"/>
</dbReference>
<dbReference type="KEGG" id="halu:HUG12_01925"/>
<dbReference type="EMBL" id="CP058579">
    <property type="protein sequence ID" value="QLG60567.1"/>
    <property type="molecule type" value="Genomic_DNA"/>
</dbReference>
<evidence type="ECO:0000256" key="2">
    <source>
        <dbReference type="ARBA" id="ARBA00023002"/>
    </source>
</evidence>
<dbReference type="OrthoDB" id="10157at2157"/>
<evidence type="ECO:0000256" key="1">
    <source>
        <dbReference type="ARBA" id="ARBA00006484"/>
    </source>
</evidence>
<dbReference type="SUPFAM" id="SSF51735">
    <property type="entry name" value="NAD(P)-binding Rossmann-fold domains"/>
    <property type="match status" value="1"/>
</dbReference>
<dbReference type="CDD" id="cd05374">
    <property type="entry name" value="17beta-HSD-like_SDR_c"/>
    <property type="match status" value="1"/>
</dbReference>
<evidence type="ECO:0000256" key="3">
    <source>
        <dbReference type="RuleBase" id="RU000363"/>
    </source>
</evidence>
<dbReference type="SMART" id="SM00822">
    <property type="entry name" value="PKS_KR"/>
    <property type="match status" value="1"/>
</dbReference>